<protein>
    <submittedName>
        <fullName evidence="4">Glutaredoxin</fullName>
    </submittedName>
</protein>
<dbReference type="Gene3D" id="3.40.30.10">
    <property type="entry name" value="Glutaredoxin"/>
    <property type="match status" value="1"/>
</dbReference>
<reference evidence="4 5" key="1">
    <citation type="journal article" date="2008" name="Int. J. Syst. Evol. Microbiol.">
        <title>Neptunomonas japonica sp. nov., an Osedax japonicus symbiont-like bacterium isolated from sediment adjacent to sperm whale carcasses off Kagoshima, Japan.</title>
        <authorList>
            <person name="Miyazaki M."/>
            <person name="Nogi Y."/>
            <person name="Fujiwara Y."/>
            <person name="Kawato M."/>
            <person name="Kubokawa K."/>
            <person name="Horikoshi K."/>
        </authorList>
    </citation>
    <scope>NUCLEOTIDE SEQUENCE [LARGE SCALE GENOMIC DNA]</scope>
    <source>
        <strain evidence="4 5">JAMM 1380</strain>
    </source>
</reference>
<dbReference type="Proteomes" id="UP000595332">
    <property type="component" value="Chromosome"/>
</dbReference>
<feature type="disulfide bond" description="Redox-active" evidence="2">
    <location>
        <begin position="11"/>
        <end position="14"/>
    </location>
</feature>
<name>A0A7R6PB56_9GAMM</name>
<dbReference type="PANTHER" id="PTHR36450">
    <property type="entry name" value="THIOREDOXIN"/>
    <property type="match status" value="1"/>
</dbReference>
<dbReference type="InterPro" id="IPR036249">
    <property type="entry name" value="Thioredoxin-like_sf"/>
</dbReference>
<dbReference type="RefSeq" id="WP_201347750.1">
    <property type="nucleotide sequence ID" value="NZ_AP014546.1"/>
</dbReference>
<keyword evidence="5" id="KW-1185">Reference proteome</keyword>
<keyword evidence="2" id="KW-1015">Disulfide bond</keyword>
<evidence type="ECO:0000313" key="4">
    <source>
        <dbReference type="EMBL" id="BBB30574.1"/>
    </source>
</evidence>
<dbReference type="PIRSF" id="PIRSF037031">
    <property type="entry name" value="Redox_disulphide_2"/>
    <property type="match status" value="1"/>
</dbReference>
<proteinExistence type="predicted"/>
<dbReference type="KEGG" id="njp:NEJAP_2630"/>
<evidence type="ECO:0000256" key="1">
    <source>
        <dbReference type="PIRSR" id="PIRSR037031-50"/>
    </source>
</evidence>
<dbReference type="PANTHER" id="PTHR36450:SF1">
    <property type="entry name" value="THIOREDOXIN"/>
    <property type="match status" value="1"/>
</dbReference>
<dbReference type="SUPFAM" id="SSF52833">
    <property type="entry name" value="Thioredoxin-like"/>
    <property type="match status" value="1"/>
</dbReference>
<dbReference type="NCBIfam" id="TIGR00412">
    <property type="entry name" value="redox_disulf_2"/>
    <property type="match status" value="1"/>
</dbReference>
<dbReference type="Pfam" id="PF13192">
    <property type="entry name" value="Thioredoxin_3"/>
    <property type="match status" value="1"/>
</dbReference>
<organism evidence="4 5">
    <name type="scientific">Neptunomonas japonica JAMM 1380</name>
    <dbReference type="NCBI Taxonomy" id="1441457"/>
    <lineage>
        <taxon>Bacteria</taxon>
        <taxon>Pseudomonadati</taxon>
        <taxon>Pseudomonadota</taxon>
        <taxon>Gammaproteobacteria</taxon>
        <taxon>Oceanospirillales</taxon>
        <taxon>Oceanospirillaceae</taxon>
        <taxon>Neptunomonas</taxon>
    </lineage>
</organism>
<feature type="domain" description="Thioredoxin-like fold" evidence="3">
    <location>
        <begin position="4"/>
        <end position="76"/>
    </location>
</feature>
<dbReference type="AlphaFoldDB" id="A0A7R6PB56"/>
<dbReference type="InterPro" id="IPR012336">
    <property type="entry name" value="Thioredoxin-like_fold"/>
</dbReference>
<keyword evidence="2" id="KW-0676">Redox-active center</keyword>
<evidence type="ECO:0000256" key="2">
    <source>
        <dbReference type="PIRSR" id="PIRSR037031-51"/>
    </source>
</evidence>
<feature type="active site" description="Nucleophile" evidence="1">
    <location>
        <position position="11"/>
    </location>
</feature>
<evidence type="ECO:0000313" key="5">
    <source>
        <dbReference type="Proteomes" id="UP000595332"/>
    </source>
</evidence>
<dbReference type="InterPro" id="IPR005243">
    <property type="entry name" value="THIRX-like_proc"/>
</dbReference>
<feature type="active site" description="Nucleophile" evidence="1">
    <location>
        <position position="14"/>
    </location>
</feature>
<accession>A0A7R6PB56</accession>
<gene>
    <name evidence="4" type="ORF">NEJAP_2630</name>
</gene>
<dbReference type="EMBL" id="AP014546">
    <property type="protein sequence ID" value="BBB30574.1"/>
    <property type="molecule type" value="Genomic_DNA"/>
</dbReference>
<evidence type="ECO:0000259" key="3">
    <source>
        <dbReference type="Pfam" id="PF13192"/>
    </source>
</evidence>
<sequence>MKIIKVLGSGCTKCEKTAEIMTRLAAEVGVEVTVMKETDPAAIMGYGVMSTPAVVIDEQLVHSGSIPHRADVEAWLASA</sequence>